<dbReference type="AlphaFoldDB" id="A0A1M6JZM1"/>
<protein>
    <submittedName>
        <fullName evidence="4">Shikimate dehydrogenase</fullName>
    </submittedName>
</protein>
<dbReference type="EMBL" id="FRAF01000001">
    <property type="protein sequence ID" value="SHJ52169.1"/>
    <property type="molecule type" value="Genomic_DNA"/>
</dbReference>
<reference evidence="5" key="1">
    <citation type="submission" date="2016-11" db="EMBL/GenBank/DDBJ databases">
        <authorList>
            <person name="Varghese N."/>
            <person name="Submissions S."/>
        </authorList>
    </citation>
    <scope>NUCLEOTIDE SEQUENCE [LARGE SCALE GENOMIC DNA]</scope>
    <source>
        <strain evidence="5">USBA-503</strain>
    </source>
</reference>
<dbReference type="GO" id="GO:0004764">
    <property type="term" value="F:shikimate 3-dehydrogenase (NADP+) activity"/>
    <property type="evidence" value="ECO:0007669"/>
    <property type="project" value="InterPro"/>
</dbReference>
<dbReference type="PANTHER" id="PTHR21089:SF1">
    <property type="entry name" value="BIFUNCTIONAL 3-DEHYDROQUINATE DEHYDRATASE_SHIKIMATE DEHYDROGENASE, CHLOROPLASTIC"/>
    <property type="match status" value="1"/>
</dbReference>
<dbReference type="GO" id="GO:0050661">
    <property type="term" value="F:NADP binding"/>
    <property type="evidence" value="ECO:0007669"/>
    <property type="project" value="TreeGrafter"/>
</dbReference>
<proteinExistence type="predicted"/>
<keyword evidence="2" id="KW-0057">Aromatic amino acid biosynthesis</keyword>
<dbReference type="GO" id="GO:0009073">
    <property type="term" value="P:aromatic amino acid family biosynthetic process"/>
    <property type="evidence" value="ECO:0007669"/>
    <property type="project" value="UniProtKB-KW"/>
</dbReference>
<sequence>MMSAAFTAMSIKAYYVPYPVHPERLEDALKGLAAAGCLGLNVTIPHKESVFARVSERTEIAQKAGAVNTLLWDGMQWIGHNTDVDGWWSSVKSDFSIQETKRVLLLGAGGAARAIVTALAKYAPGTRVQITSPSGKAVNWIHPFSRHLEVNFVSWANRHQDLDSYEWIINATPVGMWPNIDESPLEQIDGLHAGQIVQDIVYRPLQTKFLLDAKKQGAKVLDGVTMLAGQGAESLQFWLSAPAPLLEMETAARQALLSDNSRSSK</sequence>
<dbReference type="GO" id="GO:0005829">
    <property type="term" value="C:cytosol"/>
    <property type="evidence" value="ECO:0007669"/>
    <property type="project" value="TreeGrafter"/>
</dbReference>
<dbReference type="SUPFAM" id="SSF53223">
    <property type="entry name" value="Aminoacid dehydrogenase-like, N-terminal domain"/>
    <property type="match status" value="1"/>
</dbReference>
<evidence type="ECO:0000256" key="2">
    <source>
        <dbReference type="ARBA" id="ARBA00023141"/>
    </source>
</evidence>
<dbReference type="CDD" id="cd01065">
    <property type="entry name" value="NAD_bind_Shikimate_DH"/>
    <property type="match status" value="1"/>
</dbReference>
<comment type="pathway">
    <text evidence="1">Metabolic intermediate biosynthesis; chorismate biosynthesis; chorismate from D-erythrose 4-phosphate and phosphoenolpyruvate: step 4/7.</text>
</comment>
<accession>A0A1M6JZM1</accession>
<dbReference type="Gene3D" id="3.40.50.10860">
    <property type="entry name" value="Leucine Dehydrogenase, chain A, domain 1"/>
    <property type="match status" value="1"/>
</dbReference>
<organism evidence="4 5">
    <name type="scientific">Alicyclobacillus tolerans</name>
    <dbReference type="NCBI Taxonomy" id="90970"/>
    <lineage>
        <taxon>Bacteria</taxon>
        <taxon>Bacillati</taxon>
        <taxon>Bacillota</taxon>
        <taxon>Bacilli</taxon>
        <taxon>Bacillales</taxon>
        <taxon>Alicyclobacillaceae</taxon>
        <taxon>Alicyclobacillus</taxon>
    </lineage>
</organism>
<evidence type="ECO:0000313" key="5">
    <source>
        <dbReference type="Proteomes" id="UP000184016"/>
    </source>
</evidence>
<keyword evidence="2" id="KW-0028">Amino-acid biosynthesis</keyword>
<evidence type="ECO:0000313" key="4">
    <source>
        <dbReference type="EMBL" id="SHJ52169.1"/>
    </source>
</evidence>
<dbReference type="InterPro" id="IPR013708">
    <property type="entry name" value="Shikimate_DH-bd_N"/>
</dbReference>
<dbReference type="InterPro" id="IPR036291">
    <property type="entry name" value="NAD(P)-bd_dom_sf"/>
</dbReference>
<evidence type="ECO:0000259" key="3">
    <source>
        <dbReference type="Pfam" id="PF08501"/>
    </source>
</evidence>
<feature type="domain" description="Shikimate dehydrogenase substrate binding N-terminal" evidence="3">
    <location>
        <begin position="2"/>
        <end position="70"/>
    </location>
</feature>
<dbReference type="Pfam" id="PF08501">
    <property type="entry name" value="Shikimate_dh_N"/>
    <property type="match status" value="1"/>
</dbReference>
<dbReference type="InterPro" id="IPR022893">
    <property type="entry name" value="Shikimate_DH_fam"/>
</dbReference>
<dbReference type="SUPFAM" id="SSF51735">
    <property type="entry name" value="NAD(P)-binding Rossmann-fold domains"/>
    <property type="match status" value="1"/>
</dbReference>
<name>A0A1M6JZM1_9BACL</name>
<dbReference type="PANTHER" id="PTHR21089">
    <property type="entry name" value="SHIKIMATE DEHYDROGENASE"/>
    <property type="match status" value="1"/>
</dbReference>
<gene>
    <name evidence="4" type="ORF">SAMN05443507_101105</name>
</gene>
<dbReference type="GO" id="GO:0019632">
    <property type="term" value="P:shikimate metabolic process"/>
    <property type="evidence" value="ECO:0007669"/>
    <property type="project" value="TreeGrafter"/>
</dbReference>
<dbReference type="Gene3D" id="3.40.50.720">
    <property type="entry name" value="NAD(P)-binding Rossmann-like Domain"/>
    <property type="match status" value="1"/>
</dbReference>
<evidence type="ECO:0000256" key="1">
    <source>
        <dbReference type="ARBA" id="ARBA00004871"/>
    </source>
</evidence>
<dbReference type="STRING" id="1830138.SAMN05443507_101105"/>
<keyword evidence="5" id="KW-1185">Reference proteome</keyword>
<dbReference type="Proteomes" id="UP000184016">
    <property type="component" value="Unassembled WGS sequence"/>
</dbReference>
<dbReference type="GO" id="GO:0009423">
    <property type="term" value="P:chorismate biosynthetic process"/>
    <property type="evidence" value="ECO:0007669"/>
    <property type="project" value="TreeGrafter"/>
</dbReference>
<dbReference type="InterPro" id="IPR046346">
    <property type="entry name" value="Aminoacid_DH-like_N_sf"/>
</dbReference>